<dbReference type="Proteomes" id="UP000504634">
    <property type="component" value="Unplaced"/>
</dbReference>
<dbReference type="OrthoDB" id="7882758at2759"/>
<evidence type="ECO:0000313" key="2">
    <source>
        <dbReference type="Proteomes" id="UP000504634"/>
    </source>
</evidence>
<proteinExistence type="predicted"/>
<name>A0A6J2U981_DROLE</name>
<keyword evidence="2" id="KW-1185">Reference proteome</keyword>
<reference evidence="3" key="1">
    <citation type="submission" date="2025-08" db="UniProtKB">
        <authorList>
            <consortium name="RefSeq"/>
        </authorList>
    </citation>
    <scope>IDENTIFICATION</scope>
    <source>
        <strain evidence="3">11010-0011.00</strain>
        <tissue evidence="3">Whole body</tissue>
    </source>
</reference>
<accession>A0A6J2U981</accession>
<dbReference type="AlphaFoldDB" id="A0A6J2U981"/>
<protein>
    <submittedName>
        <fullName evidence="3">Uncharacterized protein LOC115632172 isoform X1</fullName>
    </submittedName>
</protein>
<evidence type="ECO:0000256" key="1">
    <source>
        <dbReference type="SAM" id="MobiDB-lite"/>
    </source>
</evidence>
<feature type="region of interest" description="Disordered" evidence="1">
    <location>
        <begin position="47"/>
        <end position="74"/>
    </location>
</feature>
<dbReference type="GeneID" id="115632172"/>
<sequence>MEIMSRTMRVFKLMYIVAGILMSNEEICDTVDRIQIAPRVEVKPEIEASKPSKAKQQRALTAAGAGAGAGDTSVSRPRKRIGVIALASRIVRRATSRITRRLTWPWMHKYDVRLVLKQWRTMSHAFDMWTIPNYLIEYTSSYISKKFFINSDCDMIYK</sequence>
<dbReference type="RefSeq" id="XP_030385061.1">
    <property type="nucleotide sequence ID" value="XM_030529201.1"/>
</dbReference>
<gene>
    <name evidence="3" type="primary">LOC115632172</name>
</gene>
<organism evidence="2 3">
    <name type="scientific">Drosophila lebanonensis</name>
    <name type="common">Fruit fly</name>
    <name type="synonym">Scaptodrosophila lebanonensis</name>
    <dbReference type="NCBI Taxonomy" id="7225"/>
    <lineage>
        <taxon>Eukaryota</taxon>
        <taxon>Metazoa</taxon>
        <taxon>Ecdysozoa</taxon>
        <taxon>Arthropoda</taxon>
        <taxon>Hexapoda</taxon>
        <taxon>Insecta</taxon>
        <taxon>Pterygota</taxon>
        <taxon>Neoptera</taxon>
        <taxon>Endopterygota</taxon>
        <taxon>Diptera</taxon>
        <taxon>Brachycera</taxon>
        <taxon>Muscomorpha</taxon>
        <taxon>Ephydroidea</taxon>
        <taxon>Drosophilidae</taxon>
        <taxon>Scaptodrosophila</taxon>
    </lineage>
</organism>
<evidence type="ECO:0000313" key="3">
    <source>
        <dbReference type="RefSeq" id="XP_030385061.1"/>
    </source>
</evidence>